<dbReference type="Pfam" id="PF00975">
    <property type="entry name" value="Thioesterase"/>
    <property type="match status" value="1"/>
</dbReference>
<dbReference type="InterPro" id="IPR029058">
    <property type="entry name" value="AB_hydrolase_fold"/>
</dbReference>
<reference evidence="3 4" key="1">
    <citation type="submission" date="2016-12" db="EMBL/GenBank/DDBJ databases">
        <title>Genome sequencing and description of Paenibacillus sp. nov. from high altitude lake in the Indian Trans- Himalayas.</title>
        <authorList>
            <person name="Kiran S."/>
            <person name="Swarnkar M.K."/>
            <person name="Rana A."/>
            <person name="Tewari R."/>
            <person name="Gulati A."/>
        </authorList>
    </citation>
    <scope>NUCLEOTIDE SEQUENCE [LARGE SCALE GENOMIC DNA]</scope>
    <source>
        <strain evidence="3 4">IHBB 9951</strain>
    </source>
</reference>
<evidence type="ECO:0000313" key="3">
    <source>
        <dbReference type="EMBL" id="OOC58793.1"/>
    </source>
</evidence>
<organism evidence="3 4">
    <name type="scientific">Paenibacillus ihbetae</name>
    <dbReference type="NCBI Taxonomy" id="1870820"/>
    <lineage>
        <taxon>Bacteria</taxon>
        <taxon>Bacillati</taxon>
        <taxon>Bacillota</taxon>
        <taxon>Bacilli</taxon>
        <taxon>Bacillales</taxon>
        <taxon>Paenibacillaceae</taxon>
        <taxon>Paenibacillus</taxon>
    </lineage>
</organism>
<dbReference type="EMBL" id="MRVI01000002">
    <property type="protein sequence ID" value="OOC58793.1"/>
    <property type="molecule type" value="Genomic_DNA"/>
</dbReference>
<dbReference type="PANTHER" id="PTHR11487">
    <property type="entry name" value="THIOESTERASE"/>
    <property type="match status" value="1"/>
</dbReference>
<dbReference type="PANTHER" id="PTHR11487:SF0">
    <property type="entry name" value="S-ACYL FATTY ACID SYNTHASE THIOESTERASE, MEDIUM CHAIN"/>
    <property type="match status" value="1"/>
</dbReference>
<dbReference type="Proteomes" id="UP000189059">
    <property type="component" value="Unassembled WGS sequence"/>
</dbReference>
<accession>A0ABX3JTM2</accession>
<dbReference type="InterPro" id="IPR012223">
    <property type="entry name" value="TEII"/>
</dbReference>
<evidence type="ECO:0000313" key="4">
    <source>
        <dbReference type="Proteomes" id="UP000189059"/>
    </source>
</evidence>
<feature type="domain" description="Thioesterase" evidence="2">
    <location>
        <begin position="2"/>
        <end position="223"/>
    </location>
</feature>
<protein>
    <recommendedName>
        <fullName evidence="2">Thioesterase domain-containing protein</fullName>
    </recommendedName>
</protein>
<dbReference type="InterPro" id="IPR001031">
    <property type="entry name" value="Thioesterase"/>
</dbReference>
<keyword evidence="4" id="KW-1185">Reference proteome</keyword>
<gene>
    <name evidence="3" type="ORF">BBD40_24260</name>
</gene>
<evidence type="ECO:0000259" key="2">
    <source>
        <dbReference type="Pfam" id="PF00975"/>
    </source>
</evidence>
<comment type="caution">
    <text evidence="3">The sequence shown here is derived from an EMBL/GenBank/DDBJ whole genome shotgun (WGS) entry which is preliminary data.</text>
</comment>
<comment type="similarity">
    <text evidence="1">Belongs to the thioesterase family.</text>
</comment>
<dbReference type="Gene3D" id="3.40.50.1820">
    <property type="entry name" value="alpha/beta hydrolase"/>
    <property type="match status" value="1"/>
</dbReference>
<sequence length="231" mass="26284">MILFCIPYAGGSSKVFCSWADSLTGTHVIPIDLAGHGSRLLEPSYSSFDDAVEDIINQMAKFNVSDEFSIFGHSLGGILAYHVCLRMHKRGFAYPRVLFISSTTPNRASDLETIHTLSDEMLVPKLKELGGIPREIMESEKLLKLFLPVIKRDLRLLESANDEVPLQNPCRLVVLYGMKDEFCKPFIHKWESLSNNCIFHRFSGDHFYLFDEADQLFEVIHRELHAYGISK</sequence>
<name>A0ABX3JTM2_9BACL</name>
<evidence type="ECO:0000256" key="1">
    <source>
        <dbReference type="ARBA" id="ARBA00007169"/>
    </source>
</evidence>
<dbReference type="SUPFAM" id="SSF53474">
    <property type="entry name" value="alpha/beta-Hydrolases"/>
    <property type="match status" value="1"/>
</dbReference>
<proteinExistence type="inferred from homology"/>